<sequence length="376" mass="42747">MGIKPIISRTKDGKKIRGDRIHAGNLMPLIDQLLSYKTTAYSTRFKREGSLVLEESSRLSSVQLESIWTREGLLQQDGWILSFARPTSSLNTRSWMGGSNSNSLILWLAPPSFFCPTLSSPTVLGGTNIDFSPPLYTLVGHEEDLREEEPELDRAEDRVEERHVNADLGEPECYYFEEYEAPRMNPSVVAAHKRIGLLQRFNKWQGKAMEKMQKSMDKMVSKIKSLEKKVSGSSSKKKKSKAPTFPRRRRRRQHAEKEEEFQGQTLDSTTGLDRVQTEETQLDRAEGRVDLEEPLFENPGIRVRFNPVPGLLSDSLDSLQPLRASAAPPRPRKPHTLSTMKKRRKRSHKLDRVRQLHGRLPSPDHDLPPSSLGGTE</sequence>
<keyword evidence="4" id="KW-1185">Reference proteome</keyword>
<feature type="compositionally biased region" description="Polar residues" evidence="1">
    <location>
        <begin position="262"/>
        <end position="271"/>
    </location>
</feature>
<feature type="compositionally biased region" description="Basic and acidic residues" evidence="1">
    <location>
        <begin position="212"/>
        <end position="230"/>
    </location>
</feature>
<feature type="compositionally biased region" description="Basic residues" evidence="1">
    <location>
        <begin position="330"/>
        <end position="357"/>
    </location>
</feature>
<feature type="compositionally biased region" description="Basic and acidic residues" evidence="1">
    <location>
        <begin position="275"/>
        <end position="291"/>
    </location>
</feature>
<dbReference type="AlphaFoldDB" id="A0A6D2K7V7"/>
<feature type="domain" description="Arabidopsis retrotransposon Orf1 C-terminal" evidence="2">
    <location>
        <begin position="116"/>
        <end position="227"/>
    </location>
</feature>
<dbReference type="EMBL" id="CACVBM020001518">
    <property type="protein sequence ID" value="CAA7052949.1"/>
    <property type="molecule type" value="Genomic_DNA"/>
</dbReference>
<proteinExistence type="predicted"/>
<feature type="non-terminal residue" evidence="3">
    <location>
        <position position="376"/>
    </location>
</feature>
<feature type="region of interest" description="Disordered" evidence="1">
    <location>
        <begin position="212"/>
        <end position="293"/>
    </location>
</feature>
<feature type="compositionally biased region" description="Basic residues" evidence="1">
    <location>
        <begin position="235"/>
        <end position="254"/>
    </location>
</feature>
<name>A0A6D2K7V7_9BRAS</name>
<dbReference type="Pfam" id="PF03078">
    <property type="entry name" value="ATHILA"/>
    <property type="match status" value="2"/>
</dbReference>
<feature type="domain" description="Arabidopsis retrotransposon Orf1 C-terminal" evidence="2">
    <location>
        <begin position="2"/>
        <end position="52"/>
    </location>
</feature>
<organism evidence="3 4">
    <name type="scientific">Microthlaspi erraticum</name>
    <dbReference type="NCBI Taxonomy" id="1685480"/>
    <lineage>
        <taxon>Eukaryota</taxon>
        <taxon>Viridiplantae</taxon>
        <taxon>Streptophyta</taxon>
        <taxon>Embryophyta</taxon>
        <taxon>Tracheophyta</taxon>
        <taxon>Spermatophyta</taxon>
        <taxon>Magnoliopsida</taxon>
        <taxon>eudicotyledons</taxon>
        <taxon>Gunneridae</taxon>
        <taxon>Pentapetalae</taxon>
        <taxon>rosids</taxon>
        <taxon>malvids</taxon>
        <taxon>Brassicales</taxon>
        <taxon>Brassicaceae</taxon>
        <taxon>Coluteocarpeae</taxon>
        <taxon>Microthlaspi</taxon>
    </lineage>
</organism>
<evidence type="ECO:0000259" key="2">
    <source>
        <dbReference type="Pfam" id="PF03078"/>
    </source>
</evidence>
<comment type="caution">
    <text evidence="3">The sequence shown here is derived from an EMBL/GenBank/DDBJ whole genome shotgun (WGS) entry which is preliminary data.</text>
</comment>
<evidence type="ECO:0000256" key="1">
    <source>
        <dbReference type="SAM" id="MobiDB-lite"/>
    </source>
</evidence>
<gene>
    <name evidence="3" type="ORF">MERR_LOCUS40184</name>
</gene>
<protein>
    <recommendedName>
        <fullName evidence="2">Arabidopsis retrotransposon Orf1 C-terminal domain-containing protein</fullName>
    </recommendedName>
</protein>
<evidence type="ECO:0000313" key="3">
    <source>
        <dbReference type="EMBL" id="CAA7052949.1"/>
    </source>
</evidence>
<feature type="region of interest" description="Disordered" evidence="1">
    <location>
        <begin position="321"/>
        <end position="376"/>
    </location>
</feature>
<reference evidence="3" key="1">
    <citation type="submission" date="2020-01" db="EMBL/GenBank/DDBJ databases">
        <authorList>
            <person name="Mishra B."/>
        </authorList>
    </citation>
    <scope>NUCLEOTIDE SEQUENCE [LARGE SCALE GENOMIC DNA]</scope>
</reference>
<evidence type="ECO:0000313" key="4">
    <source>
        <dbReference type="Proteomes" id="UP000467841"/>
    </source>
</evidence>
<dbReference type="Proteomes" id="UP000467841">
    <property type="component" value="Unassembled WGS sequence"/>
</dbReference>
<accession>A0A6D2K7V7</accession>
<dbReference type="InterPro" id="IPR004312">
    <property type="entry name" value="ATHILA_Orf1_C"/>
</dbReference>